<evidence type="ECO:0000256" key="10">
    <source>
        <dbReference type="PIRNR" id="PIRNR003097"/>
    </source>
</evidence>
<evidence type="ECO:0000259" key="13">
    <source>
        <dbReference type="Pfam" id="PF02687"/>
    </source>
</evidence>
<dbReference type="Gene3D" id="3.30.70.3040">
    <property type="match status" value="1"/>
</dbReference>
<dbReference type="Pfam" id="PF18075">
    <property type="entry name" value="FtsX_ECD"/>
    <property type="match status" value="1"/>
</dbReference>
<dbReference type="Proteomes" id="UP000051373">
    <property type="component" value="Unassembled WGS sequence"/>
</dbReference>
<name>A0A0S8FSF9_UNCW3</name>
<feature type="transmembrane region" description="Helical" evidence="12">
    <location>
        <begin position="255"/>
        <end position="277"/>
    </location>
</feature>
<evidence type="ECO:0000256" key="1">
    <source>
        <dbReference type="ARBA" id="ARBA00004651"/>
    </source>
</evidence>
<feature type="transmembrane region" description="Helical" evidence="12">
    <location>
        <begin position="212"/>
        <end position="235"/>
    </location>
</feature>
<evidence type="ECO:0000256" key="8">
    <source>
        <dbReference type="ARBA" id="ARBA00023136"/>
    </source>
</evidence>
<feature type="coiled-coil region" evidence="11">
    <location>
        <begin position="86"/>
        <end position="113"/>
    </location>
</feature>
<feature type="domain" description="FtsX extracellular" evidence="14">
    <location>
        <begin position="57"/>
        <end position="148"/>
    </location>
</feature>
<protein>
    <recommendedName>
        <fullName evidence="3 10">Cell division protein FtsX</fullName>
    </recommendedName>
</protein>
<keyword evidence="5 10" id="KW-0132">Cell division</keyword>
<organism evidence="15 16">
    <name type="scientific">candidate division WOR_3 bacterium SM23_42</name>
    <dbReference type="NCBI Taxonomy" id="1703779"/>
    <lineage>
        <taxon>Bacteria</taxon>
        <taxon>Bacteria division WOR-3</taxon>
    </lineage>
</organism>
<dbReference type="InterPro" id="IPR040690">
    <property type="entry name" value="FtsX_ECD"/>
</dbReference>
<dbReference type="GO" id="GO:0005886">
    <property type="term" value="C:plasma membrane"/>
    <property type="evidence" value="ECO:0007669"/>
    <property type="project" value="UniProtKB-SubCell"/>
</dbReference>
<evidence type="ECO:0000256" key="2">
    <source>
        <dbReference type="ARBA" id="ARBA00007379"/>
    </source>
</evidence>
<sequence length="282" mass="31883">MSLRIGIREGMRTITRNGSLFFLSLLVAAISLFLLALFSLVTVNLYQAIKILDEKIEIIAFLDQRADVDVLKENIEKIKGVEQVIYVSSEQALTELRNELQDTEEILTVFEENPLPASFRIELESNFRNAQGLNEISGKIMLLQGIDETLYGGELVDQLKRVTRVIVLFDFGLLAIIIFSVIFVIFQTIKLTIFARSTEIEIMKLVGASDSFIAIPFTFEGIVQGMIGGFIAFLLTAITYRVSTFFFDNVYFPHWWFLLGTILGGMIFGVIGSSFAMRRFLK</sequence>
<dbReference type="PIRSF" id="PIRSF003097">
    <property type="entry name" value="FtsX"/>
    <property type="match status" value="1"/>
</dbReference>
<evidence type="ECO:0000256" key="7">
    <source>
        <dbReference type="ARBA" id="ARBA00022989"/>
    </source>
</evidence>
<comment type="caution">
    <text evidence="15">The sequence shown here is derived from an EMBL/GenBank/DDBJ whole genome shotgun (WGS) entry which is preliminary data.</text>
</comment>
<keyword evidence="11" id="KW-0175">Coiled coil</keyword>
<reference evidence="15 16" key="1">
    <citation type="journal article" date="2015" name="Microbiome">
        <title>Genomic resolution of linkages in carbon, nitrogen, and sulfur cycling among widespread estuary sediment bacteria.</title>
        <authorList>
            <person name="Baker B.J."/>
            <person name="Lazar C.S."/>
            <person name="Teske A.P."/>
            <person name="Dick G.J."/>
        </authorList>
    </citation>
    <scope>NUCLEOTIDE SEQUENCE [LARGE SCALE GENOMIC DNA]</scope>
    <source>
        <strain evidence="15">SM23_42</strain>
    </source>
</reference>
<accession>A0A0S8FSF9</accession>
<evidence type="ECO:0000256" key="3">
    <source>
        <dbReference type="ARBA" id="ARBA00021907"/>
    </source>
</evidence>
<proteinExistence type="inferred from homology"/>
<dbReference type="STRING" id="1703779.AMJ83_05545"/>
<evidence type="ECO:0000313" key="15">
    <source>
        <dbReference type="EMBL" id="KPK63667.1"/>
    </source>
</evidence>
<feature type="domain" description="ABC3 transporter permease C-terminal" evidence="13">
    <location>
        <begin position="173"/>
        <end position="282"/>
    </location>
</feature>
<feature type="transmembrane region" description="Helical" evidence="12">
    <location>
        <begin position="20"/>
        <end position="41"/>
    </location>
</feature>
<evidence type="ECO:0000256" key="4">
    <source>
        <dbReference type="ARBA" id="ARBA00022475"/>
    </source>
</evidence>
<keyword evidence="8 10" id="KW-0472">Membrane</keyword>
<dbReference type="EMBL" id="LJUJ01000009">
    <property type="protein sequence ID" value="KPK63667.1"/>
    <property type="molecule type" value="Genomic_DNA"/>
</dbReference>
<evidence type="ECO:0000256" key="11">
    <source>
        <dbReference type="SAM" id="Coils"/>
    </source>
</evidence>
<keyword evidence="4 10" id="KW-1003">Cell membrane</keyword>
<keyword evidence="7 12" id="KW-1133">Transmembrane helix</keyword>
<comment type="similarity">
    <text evidence="2 10">Belongs to the ABC-4 integral membrane protein family. FtsX subfamily.</text>
</comment>
<evidence type="ECO:0000313" key="16">
    <source>
        <dbReference type="Proteomes" id="UP000051373"/>
    </source>
</evidence>
<dbReference type="GO" id="GO:0051301">
    <property type="term" value="P:cell division"/>
    <property type="evidence" value="ECO:0007669"/>
    <property type="project" value="UniProtKB-KW"/>
</dbReference>
<dbReference type="PATRIC" id="fig|1703779.3.peg.1438"/>
<dbReference type="Pfam" id="PF02687">
    <property type="entry name" value="FtsX"/>
    <property type="match status" value="1"/>
</dbReference>
<keyword evidence="9 10" id="KW-0131">Cell cycle</keyword>
<evidence type="ECO:0000256" key="6">
    <source>
        <dbReference type="ARBA" id="ARBA00022692"/>
    </source>
</evidence>
<keyword evidence="6 12" id="KW-0812">Transmembrane</keyword>
<evidence type="ECO:0000256" key="9">
    <source>
        <dbReference type="ARBA" id="ARBA00023306"/>
    </source>
</evidence>
<evidence type="ECO:0000259" key="14">
    <source>
        <dbReference type="Pfam" id="PF18075"/>
    </source>
</evidence>
<evidence type="ECO:0000256" key="12">
    <source>
        <dbReference type="SAM" id="Phobius"/>
    </source>
</evidence>
<feature type="transmembrane region" description="Helical" evidence="12">
    <location>
        <begin position="165"/>
        <end position="186"/>
    </location>
</feature>
<dbReference type="PANTHER" id="PTHR47755:SF1">
    <property type="entry name" value="CELL DIVISION PROTEIN FTSX"/>
    <property type="match status" value="1"/>
</dbReference>
<dbReference type="InterPro" id="IPR004513">
    <property type="entry name" value="FtsX"/>
</dbReference>
<comment type="subcellular location">
    <subcellularLocation>
        <location evidence="1">Cell membrane</location>
        <topology evidence="1">Multi-pass membrane protein</topology>
    </subcellularLocation>
</comment>
<dbReference type="PANTHER" id="PTHR47755">
    <property type="entry name" value="CELL DIVISION PROTEIN FTSX"/>
    <property type="match status" value="1"/>
</dbReference>
<dbReference type="AlphaFoldDB" id="A0A0S8FSF9"/>
<evidence type="ECO:0000256" key="5">
    <source>
        <dbReference type="ARBA" id="ARBA00022618"/>
    </source>
</evidence>
<dbReference type="InterPro" id="IPR003838">
    <property type="entry name" value="ABC3_permease_C"/>
</dbReference>
<gene>
    <name evidence="15" type="ORF">AMJ83_05545</name>
</gene>